<name>A0A8H7CIH2_9AGAR</name>
<reference evidence="2" key="1">
    <citation type="submission" date="2020-05" db="EMBL/GenBank/DDBJ databases">
        <title>Mycena genomes resolve the evolution of fungal bioluminescence.</title>
        <authorList>
            <person name="Tsai I.J."/>
        </authorList>
    </citation>
    <scope>NUCLEOTIDE SEQUENCE</scope>
    <source>
        <strain evidence="2">160909Yilan</strain>
    </source>
</reference>
<keyword evidence="1" id="KW-0732">Signal</keyword>
<dbReference type="EMBL" id="JACAZH010000035">
    <property type="protein sequence ID" value="KAF7337182.1"/>
    <property type="molecule type" value="Genomic_DNA"/>
</dbReference>
<feature type="chain" id="PRO_5034706384" description="Secreted protein" evidence="1">
    <location>
        <begin position="20"/>
        <end position="142"/>
    </location>
</feature>
<protein>
    <recommendedName>
        <fullName evidence="4">Secreted protein</fullName>
    </recommendedName>
</protein>
<proteinExistence type="predicted"/>
<organism evidence="2 3">
    <name type="scientific">Mycena sanguinolenta</name>
    <dbReference type="NCBI Taxonomy" id="230812"/>
    <lineage>
        <taxon>Eukaryota</taxon>
        <taxon>Fungi</taxon>
        <taxon>Dikarya</taxon>
        <taxon>Basidiomycota</taxon>
        <taxon>Agaricomycotina</taxon>
        <taxon>Agaricomycetes</taxon>
        <taxon>Agaricomycetidae</taxon>
        <taxon>Agaricales</taxon>
        <taxon>Marasmiineae</taxon>
        <taxon>Mycenaceae</taxon>
        <taxon>Mycena</taxon>
    </lineage>
</organism>
<gene>
    <name evidence="2" type="ORF">MSAN_02270300</name>
</gene>
<dbReference type="Proteomes" id="UP000623467">
    <property type="component" value="Unassembled WGS sequence"/>
</dbReference>
<dbReference type="AlphaFoldDB" id="A0A8H7CIH2"/>
<evidence type="ECO:0008006" key="4">
    <source>
        <dbReference type="Google" id="ProtNLM"/>
    </source>
</evidence>
<evidence type="ECO:0000313" key="3">
    <source>
        <dbReference type="Proteomes" id="UP000623467"/>
    </source>
</evidence>
<evidence type="ECO:0000256" key="1">
    <source>
        <dbReference type="SAM" id="SignalP"/>
    </source>
</evidence>
<accession>A0A8H7CIH2</accession>
<comment type="caution">
    <text evidence="2">The sequence shown here is derived from an EMBL/GenBank/DDBJ whole genome shotgun (WGS) entry which is preliminary data.</text>
</comment>
<keyword evidence="3" id="KW-1185">Reference proteome</keyword>
<sequence>MKFLCAFVLLASVATTTWAALQGRRRLLHQRSLSLGPRGHQVLHKGAVLTLPLFWAAGNVNSPASAPGTTTTSQICARVRRISSAVCPVLREGAMKRSRVNWENWTRGFQFAEQNVPFIVQTRRQLIVGTVPLQSLSSSEIH</sequence>
<evidence type="ECO:0000313" key="2">
    <source>
        <dbReference type="EMBL" id="KAF7337182.1"/>
    </source>
</evidence>
<feature type="signal peptide" evidence="1">
    <location>
        <begin position="1"/>
        <end position="19"/>
    </location>
</feature>